<dbReference type="GO" id="GO:0006203">
    <property type="term" value="P:dGTP catabolic process"/>
    <property type="evidence" value="ECO:0007669"/>
    <property type="project" value="TreeGrafter"/>
</dbReference>
<dbReference type="GO" id="GO:0046081">
    <property type="term" value="P:dUTP catabolic process"/>
    <property type="evidence" value="ECO:0007669"/>
    <property type="project" value="TreeGrafter"/>
</dbReference>
<dbReference type="GO" id="GO:0046047">
    <property type="term" value="P:TTP catabolic process"/>
    <property type="evidence" value="ECO:0007669"/>
    <property type="project" value="TreeGrafter"/>
</dbReference>
<dbReference type="InterPro" id="IPR004518">
    <property type="entry name" value="MazG-like_dom"/>
</dbReference>
<sequence length="287" mass="33322">MKNYENYEKYSGIQGLINIVKKLRSEEGCPWDRKQTEETLKPYVIEEAYEVVDAISSGEKIEIMEELGDLLLQVIFLSDIYEEKKEFSLDDVVNAIIKKLLRRHPHVFDASFSLKEGECLDDVILKNWERIKAEEKMEKQQNIGAPSKTKNSSVYVSESLPALHRANMIQEKAKRLGFDFDNLGDAFNKIYEELAELKNELNELNKSKDKPKDENILNKIKEEYGDIIFSIVNIGRFMDIHPCNALNKSSNKFIERFGYMEKKALLPFSELGPQKLDDLWEESKKVL</sequence>
<dbReference type="CDD" id="cd11528">
    <property type="entry name" value="NTP-PPase_MazG_Nterm"/>
    <property type="match status" value="1"/>
</dbReference>
<dbReference type="EC" id="3.6.1.9" evidence="3"/>
<proteinExistence type="predicted"/>
<evidence type="ECO:0000313" key="3">
    <source>
        <dbReference type="EMBL" id="RZD15544.1"/>
    </source>
</evidence>
<dbReference type="PANTHER" id="PTHR30522">
    <property type="entry name" value="NUCLEOSIDE TRIPHOSPHATE PYROPHOSPHOHYDROLASE"/>
    <property type="match status" value="1"/>
</dbReference>
<dbReference type="Gene3D" id="1.10.287.1080">
    <property type="entry name" value="MazG-like"/>
    <property type="match status" value="2"/>
</dbReference>
<evidence type="ECO:0000256" key="1">
    <source>
        <dbReference type="SAM" id="Coils"/>
    </source>
</evidence>
<feature type="coiled-coil region" evidence="1">
    <location>
        <begin position="180"/>
        <end position="214"/>
    </location>
</feature>
<evidence type="ECO:0000259" key="2">
    <source>
        <dbReference type="Pfam" id="PF03819"/>
    </source>
</evidence>
<protein>
    <submittedName>
        <fullName evidence="3">Nucleoside triphosphate pyrophosphohydrolase</fullName>
        <ecNumber evidence="3">3.6.1.9</ecNumber>
    </submittedName>
</protein>
<dbReference type="GO" id="GO:0046061">
    <property type="term" value="P:dATP catabolic process"/>
    <property type="evidence" value="ECO:0007669"/>
    <property type="project" value="TreeGrafter"/>
</dbReference>
<dbReference type="GO" id="GO:0046052">
    <property type="term" value="P:UTP catabolic process"/>
    <property type="evidence" value="ECO:0007669"/>
    <property type="project" value="TreeGrafter"/>
</dbReference>
<dbReference type="Proteomes" id="UP000320813">
    <property type="component" value="Unassembled WGS sequence"/>
</dbReference>
<dbReference type="GO" id="GO:0046076">
    <property type="term" value="P:dTTP catabolic process"/>
    <property type="evidence" value="ECO:0007669"/>
    <property type="project" value="TreeGrafter"/>
</dbReference>
<comment type="caution">
    <text evidence="3">The sequence shown here is derived from an EMBL/GenBank/DDBJ whole genome shotgun (WGS) entry which is preliminary data.</text>
</comment>
<dbReference type="GO" id="GO:0047429">
    <property type="term" value="F:nucleoside triphosphate diphosphatase activity"/>
    <property type="evidence" value="ECO:0007669"/>
    <property type="project" value="UniProtKB-EC"/>
</dbReference>
<gene>
    <name evidence="3" type="ORF">EVJ47_02015</name>
</gene>
<keyword evidence="1" id="KW-0175">Coiled coil</keyword>
<dbReference type="InterPro" id="IPR048015">
    <property type="entry name" value="NTP-PPase_MazG-like_N"/>
</dbReference>
<dbReference type="GO" id="GO:0006950">
    <property type="term" value="P:response to stress"/>
    <property type="evidence" value="ECO:0007669"/>
    <property type="project" value="UniProtKB-ARBA"/>
</dbReference>
<dbReference type="NCBIfam" id="TIGR00444">
    <property type="entry name" value="mazG"/>
    <property type="match status" value="1"/>
</dbReference>
<dbReference type="PANTHER" id="PTHR30522:SF0">
    <property type="entry name" value="NUCLEOSIDE TRIPHOSPHATE PYROPHOSPHOHYDROLASE"/>
    <property type="match status" value="1"/>
</dbReference>
<dbReference type="SUPFAM" id="SSF101386">
    <property type="entry name" value="all-alpha NTP pyrophosphatases"/>
    <property type="match status" value="2"/>
</dbReference>
<reference evidence="3 4" key="1">
    <citation type="submission" date="2019-01" db="EMBL/GenBank/DDBJ databases">
        <title>Insights into ecological role of a new deltaproteobacterial order Candidatus Sinidesulfobacterales (Sva0485) by metagenomics and metatranscriptomics.</title>
        <authorList>
            <person name="Tan S."/>
            <person name="Liu J."/>
            <person name="Fang Y."/>
            <person name="Hedlund B.P."/>
            <person name="Lian Z.H."/>
            <person name="Huang L.Y."/>
            <person name="Li J.T."/>
            <person name="Huang L.N."/>
            <person name="Li W.J."/>
            <person name="Jiang H.C."/>
            <person name="Dong H.L."/>
            <person name="Shu W.S."/>
        </authorList>
    </citation>
    <scope>NUCLEOTIDE SEQUENCE [LARGE SCALE GENOMIC DNA]</scope>
    <source>
        <strain evidence="3">AP3</strain>
    </source>
</reference>
<keyword evidence="3" id="KW-0378">Hydrolase</keyword>
<dbReference type="InterPro" id="IPR048011">
    <property type="entry name" value="NTP-PPase_MazG-like_C"/>
</dbReference>
<accession>A0A519BE44</accession>
<dbReference type="EMBL" id="SGBD01000001">
    <property type="protein sequence ID" value="RZD15544.1"/>
    <property type="molecule type" value="Genomic_DNA"/>
</dbReference>
<feature type="domain" description="NTP pyrophosphohydrolase MazG-like" evidence="2">
    <location>
        <begin position="35"/>
        <end position="108"/>
    </location>
</feature>
<dbReference type="NCBIfam" id="NF007113">
    <property type="entry name" value="PRK09562.1"/>
    <property type="match status" value="1"/>
</dbReference>
<evidence type="ECO:0000313" key="4">
    <source>
        <dbReference type="Proteomes" id="UP000320813"/>
    </source>
</evidence>
<dbReference type="CDD" id="cd11529">
    <property type="entry name" value="NTP-PPase_MazG_Cterm"/>
    <property type="match status" value="1"/>
</dbReference>
<dbReference type="InterPro" id="IPR011551">
    <property type="entry name" value="NTP_PyrPHydrolase_MazG"/>
</dbReference>
<name>A0A519BE44_9DELT</name>
<organism evidence="3 4">
    <name type="scientific">Candidatus Acidulodesulfobacterium ferriphilum</name>
    <dbReference type="NCBI Taxonomy" id="2597223"/>
    <lineage>
        <taxon>Bacteria</taxon>
        <taxon>Deltaproteobacteria</taxon>
        <taxon>Candidatus Acidulodesulfobacterales</taxon>
        <taxon>Candidatus Acidulodesulfobacterium</taxon>
    </lineage>
</organism>
<dbReference type="AlphaFoldDB" id="A0A519BE44"/>
<dbReference type="Pfam" id="PF03819">
    <property type="entry name" value="MazG"/>
    <property type="match status" value="1"/>
</dbReference>
<dbReference type="FunFam" id="1.10.287.1080:FF:000001">
    <property type="entry name" value="Nucleoside triphosphate pyrophosphohydrolase"/>
    <property type="match status" value="1"/>
</dbReference>